<reference evidence="3 4" key="1">
    <citation type="submission" date="2016-10" db="EMBL/GenBank/DDBJ databases">
        <authorList>
            <person name="de Groot N.N."/>
        </authorList>
    </citation>
    <scope>NUCLEOTIDE SEQUENCE [LARGE SCALE GENOMIC DNA]</scope>
    <source>
        <strain evidence="3 4">Nm1</strain>
    </source>
</reference>
<evidence type="ECO:0000259" key="2">
    <source>
        <dbReference type="PROSITE" id="PS50206"/>
    </source>
</evidence>
<accession>A0A1H3G6Y3</accession>
<evidence type="ECO:0000313" key="3">
    <source>
        <dbReference type="EMBL" id="SDX99021.1"/>
    </source>
</evidence>
<dbReference type="PANTHER" id="PTHR44086">
    <property type="entry name" value="THIOSULFATE SULFURTRANSFERASE RDL2, MITOCHONDRIAL-RELATED"/>
    <property type="match status" value="1"/>
</dbReference>
<sequence length="139" mass="15324">MQKYLLIILSIVVVSLANLAAAAEDIAPRHIVGATTIDTDTARLLLARGYVFIDVRKPEDFHSAHIPGARHLSVNSEDFTASNLQAIVSKHEALVFYCNGAHCLGSSKASQKAVEWGWRHIFYYRDGIQGWKEAGFAVD</sequence>
<dbReference type="PROSITE" id="PS00380">
    <property type="entry name" value="RHODANESE_1"/>
    <property type="match status" value="1"/>
</dbReference>
<name>A0A1H3G6Y3_9PROT</name>
<dbReference type="Proteomes" id="UP000198640">
    <property type="component" value="Unassembled WGS sequence"/>
</dbReference>
<dbReference type="STRING" id="44576.SAMN05421881_101436"/>
<dbReference type="Pfam" id="PF00581">
    <property type="entry name" value="Rhodanese"/>
    <property type="match status" value="1"/>
</dbReference>
<dbReference type="PROSITE" id="PS50206">
    <property type="entry name" value="RHODANESE_3"/>
    <property type="match status" value="1"/>
</dbReference>
<dbReference type="InterPro" id="IPR001307">
    <property type="entry name" value="Thiosulphate_STrfase_CS"/>
</dbReference>
<dbReference type="PANTHER" id="PTHR44086:SF13">
    <property type="entry name" value="THIOSULFATE SULFURTRANSFERASE PSPE"/>
    <property type="match status" value="1"/>
</dbReference>
<dbReference type="EMBL" id="FNOY01000014">
    <property type="protein sequence ID" value="SDX99021.1"/>
    <property type="molecule type" value="Genomic_DNA"/>
</dbReference>
<dbReference type="Gene3D" id="3.40.250.10">
    <property type="entry name" value="Rhodanese-like domain"/>
    <property type="match status" value="1"/>
</dbReference>
<proteinExistence type="predicted"/>
<dbReference type="SMART" id="SM00450">
    <property type="entry name" value="RHOD"/>
    <property type="match status" value="1"/>
</dbReference>
<dbReference type="GO" id="GO:0004792">
    <property type="term" value="F:thiosulfate-cyanide sulfurtransferase activity"/>
    <property type="evidence" value="ECO:0007669"/>
    <property type="project" value="InterPro"/>
</dbReference>
<evidence type="ECO:0000313" key="4">
    <source>
        <dbReference type="Proteomes" id="UP000198640"/>
    </source>
</evidence>
<gene>
    <name evidence="3" type="ORF">SAMN05421881_101436</name>
</gene>
<keyword evidence="1" id="KW-0732">Signal</keyword>
<dbReference type="CDD" id="cd00158">
    <property type="entry name" value="RHOD"/>
    <property type="match status" value="1"/>
</dbReference>
<keyword evidence="4" id="KW-1185">Reference proteome</keyword>
<dbReference type="InterPro" id="IPR036873">
    <property type="entry name" value="Rhodanese-like_dom_sf"/>
</dbReference>
<feature type="chain" id="PRO_5011782332" evidence="1">
    <location>
        <begin position="23"/>
        <end position="139"/>
    </location>
</feature>
<dbReference type="InterPro" id="IPR001763">
    <property type="entry name" value="Rhodanese-like_dom"/>
</dbReference>
<feature type="signal peptide" evidence="1">
    <location>
        <begin position="1"/>
        <end position="22"/>
    </location>
</feature>
<dbReference type="SUPFAM" id="SSF52821">
    <property type="entry name" value="Rhodanese/Cell cycle control phosphatase"/>
    <property type="match status" value="1"/>
</dbReference>
<dbReference type="AlphaFoldDB" id="A0A1H3G6Y3"/>
<evidence type="ECO:0000256" key="1">
    <source>
        <dbReference type="SAM" id="SignalP"/>
    </source>
</evidence>
<dbReference type="RefSeq" id="WP_090412922.1">
    <property type="nucleotide sequence ID" value="NZ_FNOY01000014.1"/>
</dbReference>
<keyword evidence="3" id="KW-0808">Transferase</keyword>
<protein>
    <submittedName>
        <fullName evidence="3">Rhodanese-related sulfurtransferase</fullName>
    </submittedName>
</protein>
<feature type="domain" description="Rhodanese" evidence="2">
    <location>
        <begin position="46"/>
        <end position="139"/>
    </location>
</feature>
<organism evidence="3 4">
    <name type="scientific">Nitrosomonas halophila</name>
    <dbReference type="NCBI Taxonomy" id="44576"/>
    <lineage>
        <taxon>Bacteria</taxon>
        <taxon>Pseudomonadati</taxon>
        <taxon>Pseudomonadota</taxon>
        <taxon>Betaproteobacteria</taxon>
        <taxon>Nitrosomonadales</taxon>
        <taxon>Nitrosomonadaceae</taxon>
        <taxon>Nitrosomonas</taxon>
    </lineage>
</organism>
<dbReference type="OrthoDB" id="9784513at2"/>